<gene>
    <name evidence="1" type="ORF">ETSY2_34475</name>
</gene>
<sequence>MKSKYLSHLKATLDDLDRRVTRTFECITSFDKKFEDYMAIS</sequence>
<name>W4LZX5_9BACT</name>
<protein>
    <submittedName>
        <fullName evidence="1">Uncharacterized protein</fullName>
    </submittedName>
</protein>
<accession>W4LZX5</accession>
<comment type="caution">
    <text evidence="1">The sequence shown here is derived from an EMBL/GenBank/DDBJ whole genome shotgun (WGS) entry which is preliminary data.</text>
</comment>
<evidence type="ECO:0000313" key="2">
    <source>
        <dbReference type="Proteomes" id="UP000019140"/>
    </source>
</evidence>
<reference evidence="1 2" key="1">
    <citation type="journal article" date="2014" name="Nature">
        <title>An environmental bacterial taxon with a large and distinct metabolic repertoire.</title>
        <authorList>
            <person name="Wilson M.C."/>
            <person name="Mori T."/>
            <person name="Ruckert C."/>
            <person name="Uria A.R."/>
            <person name="Helf M.J."/>
            <person name="Takada K."/>
            <person name="Gernert C."/>
            <person name="Steffens U.A."/>
            <person name="Heycke N."/>
            <person name="Schmitt S."/>
            <person name="Rinke C."/>
            <person name="Helfrich E.J."/>
            <person name="Brachmann A.O."/>
            <person name="Gurgui C."/>
            <person name="Wakimoto T."/>
            <person name="Kracht M."/>
            <person name="Crusemann M."/>
            <person name="Hentschel U."/>
            <person name="Abe I."/>
            <person name="Matsunaga S."/>
            <person name="Kalinowski J."/>
            <person name="Takeyama H."/>
            <person name="Piel J."/>
        </authorList>
    </citation>
    <scope>NUCLEOTIDE SEQUENCE [LARGE SCALE GENOMIC DNA]</scope>
    <source>
        <strain evidence="2">TSY2</strain>
    </source>
</reference>
<dbReference type="AlphaFoldDB" id="W4LZX5"/>
<evidence type="ECO:0000313" key="1">
    <source>
        <dbReference type="EMBL" id="ETX02942.1"/>
    </source>
</evidence>
<organism evidence="1 2">
    <name type="scientific">Candidatus Entotheonella gemina</name>
    <dbReference type="NCBI Taxonomy" id="1429439"/>
    <lineage>
        <taxon>Bacteria</taxon>
        <taxon>Pseudomonadati</taxon>
        <taxon>Nitrospinota/Tectimicrobiota group</taxon>
        <taxon>Candidatus Tectimicrobiota</taxon>
        <taxon>Candidatus Entotheonellia</taxon>
        <taxon>Candidatus Entotheonellales</taxon>
        <taxon>Candidatus Entotheonellaceae</taxon>
        <taxon>Candidatus Entotheonella</taxon>
    </lineage>
</organism>
<dbReference type="HOGENOM" id="CLU_3267307_0_0_7"/>
<proteinExistence type="predicted"/>
<keyword evidence="2" id="KW-1185">Reference proteome</keyword>
<dbReference type="Proteomes" id="UP000019140">
    <property type="component" value="Unassembled WGS sequence"/>
</dbReference>
<dbReference type="EMBL" id="AZHX01001479">
    <property type="protein sequence ID" value="ETX02942.1"/>
    <property type="molecule type" value="Genomic_DNA"/>
</dbReference>